<feature type="transmembrane region" description="Helical" evidence="6">
    <location>
        <begin position="7"/>
        <end position="26"/>
    </location>
</feature>
<dbReference type="PATRIC" id="fig|324602.8.peg.509"/>
<evidence type="ECO:0000256" key="2">
    <source>
        <dbReference type="ARBA" id="ARBA00022722"/>
    </source>
</evidence>
<dbReference type="EnsemblBacteria" id="ABY33698">
    <property type="protein sequence ID" value="ABY33698"/>
    <property type="gene ID" value="Caur_0448"/>
</dbReference>
<dbReference type="PANTHER" id="PTHR11603">
    <property type="entry name" value="AAA FAMILY ATPASE"/>
    <property type="match status" value="1"/>
</dbReference>
<dbReference type="PANTHER" id="PTHR11603:SF147">
    <property type="entry name" value="MEMBRANE PROTEIN"/>
    <property type="match status" value="1"/>
</dbReference>
<gene>
    <name evidence="8" type="ordered locus">Caur_0448</name>
</gene>
<dbReference type="InterPro" id="IPR029060">
    <property type="entry name" value="PIN-like_dom_sf"/>
</dbReference>
<dbReference type="SMART" id="SM00670">
    <property type="entry name" value="PINc"/>
    <property type="match status" value="1"/>
</dbReference>
<dbReference type="Proteomes" id="UP000002008">
    <property type="component" value="Chromosome"/>
</dbReference>
<evidence type="ECO:0000256" key="3">
    <source>
        <dbReference type="ARBA" id="ARBA00022801"/>
    </source>
</evidence>
<evidence type="ECO:0000313" key="8">
    <source>
        <dbReference type="EMBL" id="ABY33698.1"/>
    </source>
</evidence>
<feature type="transmembrane region" description="Helical" evidence="6">
    <location>
        <begin position="79"/>
        <end position="98"/>
    </location>
</feature>
<keyword evidence="6" id="KW-0812">Transmembrane</keyword>
<dbReference type="AlphaFoldDB" id="A9WE38"/>
<evidence type="ECO:0000256" key="1">
    <source>
        <dbReference type="ARBA" id="ARBA00001946"/>
    </source>
</evidence>
<evidence type="ECO:0000259" key="7">
    <source>
        <dbReference type="PROSITE" id="PS50926"/>
    </source>
</evidence>
<feature type="transmembrane region" description="Helical" evidence="6">
    <location>
        <begin position="110"/>
        <end position="129"/>
    </location>
</feature>
<keyword evidence="2" id="KW-0540">Nuclease</keyword>
<accession>A9WE38</accession>
<name>A9WE38_CHLAA</name>
<dbReference type="FunCoup" id="A9WE38">
    <property type="interactions" value="9"/>
</dbReference>
<dbReference type="InterPro" id="IPR002716">
    <property type="entry name" value="PIN_dom"/>
</dbReference>
<dbReference type="PROSITE" id="PS50926">
    <property type="entry name" value="TRAM"/>
    <property type="match status" value="1"/>
</dbReference>
<reference evidence="9" key="1">
    <citation type="journal article" date="2011" name="BMC Genomics">
        <title>Complete genome sequence of the filamentous anoxygenic phototrophic bacterium Chloroflexus aurantiacus.</title>
        <authorList>
            <person name="Tang K.H."/>
            <person name="Barry K."/>
            <person name="Chertkov O."/>
            <person name="Dalin E."/>
            <person name="Han C.S."/>
            <person name="Hauser L.J."/>
            <person name="Honchak B.M."/>
            <person name="Karbach L.E."/>
            <person name="Land M.L."/>
            <person name="Lapidus A."/>
            <person name="Larimer F.W."/>
            <person name="Mikhailova N."/>
            <person name="Pitluck S."/>
            <person name="Pierson B.K."/>
            <person name="Blankenship R.E."/>
        </authorList>
    </citation>
    <scope>NUCLEOTIDE SEQUENCE [LARGE SCALE GENOMIC DNA]</scope>
    <source>
        <strain evidence="9">ATCC 29366 / DSM 635 / J-10-fl</strain>
    </source>
</reference>
<proteinExistence type="predicted"/>
<dbReference type="InterPro" id="IPR002792">
    <property type="entry name" value="TRAM_dom"/>
</dbReference>
<dbReference type="InterPro" id="IPR052041">
    <property type="entry name" value="Nucleic_acid_metab_PIN/TRAM"/>
</dbReference>
<dbReference type="Pfam" id="PF01850">
    <property type="entry name" value="PIN"/>
    <property type="match status" value="1"/>
</dbReference>
<dbReference type="RefSeq" id="WP_012256354.1">
    <property type="nucleotide sequence ID" value="NC_010175.1"/>
</dbReference>
<keyword evidence="6" id="KW-0472">Membrane</keyword>
<protein>
    <submittedName>
        <fullName evidence="8">PilT protein domain protein</fullName>
    </submittedName>
</protein>
<dbReference type="GO" id="GO:0016787">
    <property type="term" value="F:hydrolase activity"/>
    <property type="evidence" value="ECO:0007669"/>
    <property type="project" value="UniProtKB-KW"/>
</dbReference>
<evidence type="ECO:0000313" key="9">
    <source>
        <dbReference type="Proteomes" id="UP000002008"/>
    </source>
</evidence>
<sequence>MRLSLDLIVRLFGFSWMAYLGFWVGHSLSGPTPNSDQVLATLLLTLAGGGLGLILAPRIIADPLRSLFRQARTIPLHEVVLITIGISIGGVLGALFTVPLAMLPAPYGNLLPGIVTAIMVYFGAAILYLRKREFVDLVNRWRQPRSQPPSPPQSLHSESPSALPSTRRYLLDTSAIIDGRIAAVVRTGFMEGSLLIPSFVLTELQMLADSNDDLRRQKGRRGLELLNQMQQSSPLPIEIVSHDVPDSLRVDDKLIELARQYHCPIITNDYNLNRVAGLQGVTVLSINQLSDALRPPVMQDQRLQVLIRNEGNTRQQGVGYLDDGTPVIVENARHLIGHTIEVVVTRIHQTQTGRLVFAIPVEET</sequence>
<dbReference type="GO" id="GO:0004518">
    <property type="term" value="F:nuclease activity"/>
    <property type="evidence" value="ECO:0007669"/>
    <property type="project" value="UniProtKB-KW"/>
</dbReference>
<dbReference type="STRING" id="324602.Caur_0448"/>
<feature type="transmembrane region" description="Helical" evidence="6">
    <location>
        <begin position="38"/>
        <end position="59"/>
    </location>
</feature>
<evidence type="ECO:0000256" key="6">
    <source>
        <dbReference type="SAM" id="Phobius"/>
    </source>
</evidence>
<feature type="domain" description="TRAM" evidence="7">
    <location>
        <begin position="296"/>
        <end position="357"/>
    </location>
</feature>
<dbReference type="Gene3D" id="3.40.50.1010">
    <property type="entry name" value="5'-nuclease"/>
    <property type="match status" value="1"/>
</dbReference>
<dbReference type="SUPFAM" id="SSF88723">
    <property type="entry name" value="PIN domain-like"/>
    <property type="match status" value="1"/>
</dbReference>
<keyword evidence="9" id="KW-1185">Reference proteome</keyword>
<dbReference type="KEGG" id="cau:Caur_0448"/>
<dbReference type="InParanoid" id="A9WE38"/>
<evidence type="ECO:0000256" key="5">
    <source>
        <dbReference type="SAM" id="MobiDB-lite"/>
    </source>
</evidence>
<keyword evidence="6" id="KW-1133">Transmembrane helix</keyword>
<evidence type="ECO:0000256" key="4">
    <source>
        <dbReference type="ARBA" id="ARBA00022842"/>
    </source>
</evidence>
<keyword evidence="3" id="KW-0378">Hydrolase</keyword>
<dbReference type="CDD" id="cd09877">
    <property type="entry name" value="PIN_YacL-like"/>
    <property type="match status" value="1"/>
</dbReference>
<keyword evidence="4" id="KW-0460">Magnesium</keyword>
<organism evidence="8 9">
    <name type="scientific">Chloroflexus aurantiacus (strain ATCC 29366 / DSM 635 / J-10-fl)</name>
    <dbReference type="NCBI Taxonomy" id="324602"/>
    <lineage>
        <taxon>Bacteria</taxon>
        <taxon>Bacillati</taxon>
        <taxon>Chloroflexota</taxon>
        <taxon>Chloroflexia</taxon>
        <taxon>Chloroflexales</taxon>
        <taxon>Chloroflexineae</taxon>
        <taxon>Chloroflexaceae</taxon>
        <taxon>Chloroflexus</taxon>
    </lineage>
</organism>
<feature type="region of interest" description="Disordered" evidence="5">
    <location>
        <begin position="143"/>
        <end position="163"/>
    </location>
</feature>
<dbReference type="eggNOG" id="COG4956">
    <property type="taxonomic scope" value="Bacteria"/>
</dbReference>
<dbReference type="HOGENOM" id="CLU_050839_0_0_0"/>
<comment type="cofactor">
    <cofactor evidence="1">
        <name>Mg(2+)</name>
        <dbReference type="ChEBI" id="CHEBI:18420"/>
    </cofactor>
</comment>
<dbReference type="EMBL" id="CP000909">
    <property type="protein sequence ID" value="ABY33698.1"/>
    <property type="molecule type" value="Genomic_DNA"/>
</dbReference>